<dbReference type="Pfam" id="PF03471">
    <property type="entry name" value="CorC_HlyC"/>
    <property type="match status" value="1"/>
</dbReference>
<dbReference type="InterPro" id="IPR002550">
    <property type="entry name" value="CNNM"/>
</dbReference>
<dbReference type="InterPro" id="IPR016169">
    <property type="entry name" value="FAD-bd_PCMH_sub2"/>
</dbReference>
<keyword evidence="4 10" id="KW-0812">Transmembrane</keyword>
<dbReference type="SMART" id="SM01091">
    <property type="entry name" value="CorC_HlyC"/>
    <property type="match status" value="1"/>
</dbReference>
<dbReference type="PANTHER" id="PTHR22777">
    <property type="entry name" value="HEMOLYSIN-RELATED"/>
    <property type="match status" value="1"/>
</dbReference>
<dbReference type="KEGG" id="taqu:KDW03_10230"/>
<feature type="domain" description="CNNM transmembrane" evidence="13">
    <location>
        <begin position="1"/>
        <end position="182"/>
    </location>
</feature>
<dbReference type="InterPro" id="IPR046342">
    <property type="entry name" value="CBS_dom_sf"/>
</dbReference>
<gene>
    <name evidence="14" type="ORF">KDW03_10230</name>
</gene>
<sequence>MIMAIVGLFFLSAFFSSSETALLSINRLKIYAKLEQNQKHEKLLFFLLKNLDNVIGSLLIGNNLVNILLAVMFTNLFARWWTDPIVISTITMGVLTPLLLFFGEIVPKVLAKEFAETFLKIFAWLILLIFFIFFPIQFLFQRVIIGILWVFGIKRKRGVFSQDEFEALIQMAENTGELRKSEKEFIESVVNFKNVKVREVMVPLIRMSCVEENDSVQLAAALMITTKHSRIPVFRMRVDNMVGYLDHKDILNKPSEDSVKKYIKKAIFVPETVPITKALLEMQHHGVQMLFVVDEYGGVVGAVTNSDIIGEIVGNWIDNREEIFKYENGFWHVSGMANIDDVNEIVGTRIEKQDFETLAGYLLHVFQRIPGIGEVYESNAFVFEIEHATPTRIVKVKISHKKGSKKPKKEKPA</sequence>
<dbReference type="GO" id="GO:0005886">
    <property type="term" value="C:plasma membrane"/>
    <property type="evidence" value="ECO:0007669"/>
    <property type="project" value="UniProtKB-SubCell"/>
</dbReference>
<dbReference type="InterPro" id="IPR036318">
    <property type="entry name" value="FAD-bd_PCMH-like_sf"/>
</dbReference>
<dbReference type="Gene3D" id="3.30.465.10">
    <property type="match status" value="1"/>
</dbReference>
<dbReference type="Pfam" id="PF00571">
    <property type="entry name" value="CBS"/>
    <property type="match status" value="2"/>
</dbReference>
<dbReference type="Proteomes" id="UP001056539">
    <property type="component" value="Chromosome"/>
</dbReference>
<dbReference type="AlphaFoldDB" id="A0AAX3BC26"/>
<evidence type="ECO:0000313" key="15">
    <source>
        <dbReference type="Proteomes" id="UP001056539"/>
    </source>
</evidence>
<evidence type="ECO:0000256" key="3">
    <source>
        <dbReference type="ARBA" id="ARBA00022475"/>
    </source>
</evidence>
<reference evidence="14" key="1">
    <citation type="submission" date="2021-04" db="EMBL/GenBank/DDBJ databases">
        <authorList>
            <person name="Postec A."/>
        </authorList>
    </citation>
    <scope>NUCLEOTIDE SEQUENCE</scope>
    <source>
        <strain evidence="14">F1F22</strain>
    </source>
</reference>
<evidence type="ECO:0000256" key="5">
    <source>
        <dbReference type="ARBA" id="ARBA00022737"/>
    </source>
</evidence>
<keyword evidence="3" id="KW-1003">Cell membrane</keyword>
<dbReference type="CDD" id="cd04590">
    <property type="entry name" value="CBS_pair_CorC_HlyC_assoc"/>
    <property type="match status" value="1"/>
</dbReference>
<evidence type="ECO:0000259" key="12">
    <source>
        <dbReference type="PROSITE" id="PS51371"/>
    </source>
</evidence>
<dbReference type="EMBL" id="CP073355">
    <property type="protein sequence ID" value="URA09846.1"/>
    <property type="molecule type" value="Genomic_DNA"/>
</dbReference>
<evidence type="ECO:0000256" key="4">
    <source>
        <dbReference type="ARBA" id="ARBA00022692"/>
    </source>
</evidence>
<reference evidence="14" key="2">
    <citation type="submission" date="2022-06" db="EMBL/GenBank/DDBJ databases">
        <title>Thermospira aquatica gen. nov., sp. nov.</title>
        <authorList>
            <person name="Ben Ali Gam Z."/>
            <person name="Labat M."/>
        </authorList>
    </citation>
    <scope>NUCLEOTIDE SEQUENCE</scope>
    <source>
        <strain evidence="14">F1F22</strain>
    </source>
</reference>
<evidence type="ECO:0000256" key="10">
    <source>
        <dbReference type="PROSITE-ProRule" id="PRU01193"/>
    </source>
</evidence>
<comment type="subcellular location">
    <subcellularLocation>
        <location evidence="1">Cell membrane</location>
        <topology evidence="1">Multi-pass membrane protein</topology>
    </subcellularLocation>
</comment>
<evidence type="ECO:0000256" key="1">
    <source>
        <dbReference type="ARBA" id="ARBA00004651"/>
    </source>
</evidence>
<keyword evidence="6 10" id="KW-1133">Transmembrane helix</keyword>
<feature type="domain" description="CBS" evidence="12">
    <location>
        <begin position="262"/>
        <end position="322"/>
    </location>
</feature>
<evidence type="ECO:0000259" key="13">
    <source>
        <dbReference type="PROSITE" id="PS51846"/>
    </source>
</evidence>
<dbReference type="Gene3D" id="3.10.580.10">
    <property type="entry name" value="CBS-domain"/>
    <property type="match status" value="1"/>
</dbReference>
<evidence type="ECO:0000256" key="11">
    <source>
        <dbReference type="SAM" id="Phobius"/>
    </source>
</evidence>
<dbReference type="InterPro" id="IPR005170">
    <property type="entry name" value="Transptr-assoc_dom"/>
</dbReference>
<evidence type="ECO:0000313" key="14">
    <source>
        <dbReference type="EMBL" id="URA09846.1"/>
    </source>
</evidence>
<evidence type="ECO:0000256" key="9">
    <source>
        <dbReference type="PROSITE-ProRule" id="PRU00703"/>
    </source>
</evidence>
<name>A0AAX3BC26_9SPIR</name>
<dbReference type="GO" id="GO:0050660">
    <property type="term" value="F:flavin adenine dinucleotide binding"/>
    <property type="evidence" value="ECO:0007669"/>
    <property type="project" value="InterPro"/>
</dbReference>
<dbReference type="PANTHER" id="PTHR22777:SF32">
    <property type="entry name" value="UPF0053 INNER MEMBRANE PROTEIN YFJD"/>
    <property type="match status" value="1"/>
</dbReference>
<feature type="transmembrane region" description="Helical" evidence="11">
    <location>
        <begin position="122"/>
        <end position="151"/>
    </location>
</feature>
<dbReference type="PROSITE" id="PS51846">
    <property type="entry name" value="CNNM"/>
    <property type="match status" value="1"/>
</dbReference>
<comment type="similarity">
    <text evidence="2">Belongs to the UPF0053 family.</text>
</comment>
<evidence type="ECO:0000256" key="8">
    <source>
        <dbReference type="ARBA" id="ARBA00023136"/>
    </source>
</evidence>
<evidence type="ECO:0000256" key="7">
    <source>
        <dbReference type="ARBA" id="ARBA00023122"/>
    </source>
</evidence>
<evidence type="ECO:0000256" key="2">
    <source>
        <dbReference type="ARBA" id="ARBA00006337"/>
    </source>
</evidence>
<proteinExistence type="inferred from homology"/>
<dbReference type="Pfam" id="PF01595">
    <property type="entry name" value="CNNM"/>
    <property type="match status" value="1"/>
</dbReference>
<accession>A0AAX3BC26</accession>
<dbReference type="RefSeq" id="WP_271434978.1">
    <property type="nucleotide sequence ID" value="NZ_CP073355.1"/>
</dbReference>
<dbReference type="SUPFAM" id="SSF56176">
    <property type="entry name" value="FAD-binding/transporter-associated domain-like"/>
    <property type="match status" value="1"/>
</dbReference>
<keyword evidence="5" id="KW-0677">Repeat</keyword>
<dbReference type="InterPro" id="IPR000644">
    <property type="entry name" value="CBS_dom"/>
</dbReference>
<feature type="domain" description="CBS" evidence="12">
    <location>
        <begin position="201"/>
        <end position="261"/>
    </location>
</feature>
<feature type="transmembrane region" description="Helical" evidence="11">
    <location>
        <begin position="54"/>
        <end position="78"/>
    </location>
</feature>
<dbReference type="PROSITE" id="PS51371">
    <property type="entry name" value="CBS"/>
    <property type="match status" value="2"/>
</dbReference>
<dbReference type="InterPro" id="IPR044751">
    <property type="entry name" value="Ion_transp-like_CBS"/>
</dbReference>
<protein>
    <submittedName>
        <fullName evidence="14">HlyC/CorC family transporter</fullName>
    </submittedName>
</protein>
<keyword evidence="7 9" id="KW-0129">CBS domain</keyword>
<feature type="transmembrane region" description="Helical" evidence="11">
    <location>
        <begin position="85"/>
        <end position="102"/>
    </location>
</feature>
<dbReference type="SMART" id="SM00116">
    <property type="entry name" value="CBS"/>
    <property type="match status" value="2"/>
</dbReference>
<keyword evidence="8 10" id="KW-0472">Membrane</keyword>
<dbReference type="SUPFAM" id="SSF54631">
    <property type="entry name" value="CBS-domain pair"/>
    <property type="match status" value="1"/>
</dbReference>
<evidence type="ECO:0000256" key="6">
    <source>
        <dbReference type="ARBA" id="ARBA00022989"/>
    </source>
</evidence>
<organism evidence="14 15">
    <name type="scientific">Thermospira aquatica</name>
    <dbReference type="NCBI Taxonomy" id="2828656"/>
    <lineage>
        <taxon>Bacteria</taxon>
        <taxon>Pseudomonadati</taxon>
        <taxon>Spirochaetota</taxon>
        <taxon>Spirochaetia</taxon>
        <taxon>Brevinematales</taxon>
        <taxon>Thermospiraceae</taxon>
        <taxon>Thermospira</taxon>
    </lineage>
</organism>
<keyword evidence="15" id="KW-1185">Reference proteome</keyword>